<dbReference type="AlphaFoldDB" id="A0A1L9PLY5"/>
<feature type="repeat" description="ANK" evidence="3">
    <location>
        <begin position="320"/>
        <end position="352"/>
    </location>
</feature>
<dbReference type="PANTHER" id="PTHR24171:SF9">
    <property type="entry name" value="ANKYRIN REPEAT DOMAIN-CONTAINING PROTEIN 39"/>
    <property type="match status" value="1"/>
</dbReference>
<dbReference type="SUPFAM" id="SSF81383">
    <property type="entry name" value="F-box domain"/>
    <property type="match status" value="1"/>
</dbReference>
<keyword evidence="1" id="KW-0677">Repeat</keyword>
<reference evidence="5" key="1">
    <citation type="journal article" date="2017" name="Genome Biol.">
        <title>Comparative genomics reveals high biological diversity and specific adaptations in the industrially and medically important fungal genus Aspergillus.</title>
        <authorList>
            <person name="de Vries R.P."/>
            <person name="Riley R."/>
            <person name="Wiebenga A."/>
            <person name="Aguilar-Osorio G."/>
            <person name="Amillis S."/>
            <person name="Uchima C.A."/>
            <person name="Anderluh G."/>
            <person name="Asadollahi M."/>
            <person name="Askin M."/>
            <person name="Barry K."/>
            <person name="Battaglia E."/>
            <person name="Bayram O."/>
            <person name="Benocci T."/>
            <person name="Braus-Stromeyer S.A."/>
            <person name="Caldana C."/>
            <person name="Canovas D."/>
            <person name="Cerqueira G.C."/>
            <person name="Chen F."/>
            <person name="Chen W."/>
            <person name="Choi C."/>
            <person name="Clum A."/>
            <person name="Dos Santos R.A."/>
            <person name="Damasio A.R."/>
            <person name="Diallinas G."/>
            <person name="Emri T."/>
            <person name="Fekete E."/>
            <person name="Flipphi M."/>
            <person name="Freyberg S."/>
            <person name="Gallo A."/>
            <person name="Gournas C."/>
            <person name="Habgood R."/>
            <person name="Hainaut M."/>
            <person name="Harispe M.L."/>
            <person name="Henrissat B."/>
            <person name="Hilden K.S."/>
            <person name="Hope R."/>
            <person name="Hossain A."/>
            <person name="Karabika E."/>
            <person name="Karaffa L."/>
            <person name="Karanyi Z."/>
            <person name="Krasevec N."/>
            <person name="Kuo A."/>
            <person name="Kusch H."/>
            <person name="LaButti K."/>
            <person name="Lagendijk E.L."/>
            <person name="Lapidus A."/>
            <person name="Levasseur A."/>
            <person name="Lindquist E."/>
            <person name="Lipzen A."/>
            <person name="Logrieco A.F."/>
            <person name="MacCabe A."/>
            <person name="Maekelae M.R."/>
            <person name="Malavazi I."/>
            <person name="Melin P."/>
            <person name="Meyer V."/>
            <person name="Mielnichuk N."/>
            <person name="Miskei M."/>
            <person name="Molnar A.P."/>
            <person name="Mule G."/>
            <person name="Ngan C.Y."/>
            <person name="Orejas M."/>
            <person name="Orosz E."/>
            <person name="Ouedraogo J.P."/>
            <person name="Overkamp K.M."/>
            <person name="Park H.-S."/>
            <person name="Perrone G."/>
            <person name="Piumi F."/>
            <person name="Punt P.J."/>
            <person name="Ram A.F."/>
            <person name="Ramon A."/>
            <person name="Rauscher S."/>
            <person name="Record E."/>
            <person name="Riano-Pachon D.M."/>
            <person name="Robert V."/>
            <person name="Roehrig J."/>
            <person name="Ruller R."/>
            <person name="Salamov A."/>
            <person name="Salih N.S."/>
            <person name="Samson R.A."/>
            <person name="Sandor E."/>
            <person name="Sanguinetti M."/>
            <person name="Schuetze T."/>
            <person name="Sepcic K."/>
            <person name="Shelest E."/>
            <person name="Sherlock G."/>
            <person name="Sophianopoulou V."/>
            <person name="Squina F.M."/>
            <person name="Sun H."/>
            <person name="Susca A."/>
            <person name="Todd R.B."/>
            <person name="Tsang A."/>
            <person name="Unkles S.E."/>
            <person name="van de Wiele N."/>
            <person name="van Rossen-Uffink D."/>
            <person name="Oliveira J.V."/>
            <person name="Vesth T.C."/>
            <person name="Visser J."/>
            <person name="Yu J.-H."/>
            <person name="Zhou M."/>
            <person name="Andersen M.R."/>
            <person name="Archer D.B."/>
            <person name="Baker S.E."/>
            <person name="Benoit I."/>
            <person name="Brakhage A.A."/>
            <person name="Braus G.H."/>
            <person name="Fischer R."/>
            <person name="Frisvad J.C."/>
            <person name="Goldman G.H."/>
            <person name="Houbraken J."/>
            <person name="Oakley B."/>
            <person name="Pocsi I."/>
            <person name="Scazzocchio C."/>
            <person name="Seiboth B."/>
            <person name="vanKuyk P.A."/>
            <person name="Wortman J."/>
            <person name="Dyer P.S."/>
            <person name="Grigoriev I.V."/>
        </authorList>
    </citation>
    <scope>NUCLEOTIDE SEQUENCE [LARGE SCALE GENOMIC DNA]</scope>
    <source>
        <strain evidence="5">CBS 583.65</strain>
    </source>
</reference>
<dbReference type="Pfam" id="PF12796">
    <property type="entry name" value="Ank_2"/>
    <property type="match status" value="1"/>
</dbReference>
<keyword evidence="5" id="KW-1185">Reference proteome</keyword>
<dbReference type="InterPro" id="IPR036770">
    <property type="entry name" value="Ankyrin_rpt-contain_sf"/>
</dbReference>
<dbReference type="PROSITE" id="PS50088">
    <property type="entry name" value="ANK_REPEAT"/>
    <property type="match status" value="4"/>
</dbReference>
<dbReference type="Gene3D" id="1.25.40.20">
    <property type="entry name" value="Ankyrin repeat-containing domain"/>
    <property type="match status" value="1"/>
</dbReference>
<dbReference type="EMBL" id="KV878129">
    <property type="protein sequence ID" value="OJJ02482.1"/>
    <property type="molecule type" value="Genomic_DNA"/>
</dbReference>
<dbReference type="RefSeq" id="XP_040668244.1">
    <property type="nucleotide sequence ID" value="XM_040818434.1"/>
</dbReference>
<evidence type="ECO:0000256" key="2">
    <source>
        <dbReference type="ARBA" id="ARBA00023043"/>
    </source>
</evidence>
<evidence type="ECO:0000313" key="4">
    <source>
        <dbReference type="EMBL" id="OJJ02482.1"/>
    </source>
</evidence>
<sequence length="385" mass="42144">MASLCPPYFPTELATKLAKYLDAYTLLHVSKVCHSWRDVSLPLLDKVHLEDTLSAFGTAVDDANHDALIYFASRIQRNKRTGFPTGCLALTLACTTTCTTAVRILIPYTSMPPKHPGSKLDLDAWDKPLFEAMRQQDPGVLEVLLDNGAPRDKIYTCGLSLEDSVSLWGESPTPESPKAFLHAAVFRKFPAAVRYILNKVRDYPPTLDAVLNEAHHGDRPLCSAAARGYTDILRILLDYKAIVNTDRNARTTPLGNAAAAGREEIARILLDHGADTELCGKSGQTPLFSAAYNPILEKEHAGVVRLLLGRGAKTEAVDKHGDTPLLWAVKHGCEESVRMLLEHGANVNHQDKGGITPLMAATCSEENMPSIVQLLEDYNAELGPW</sequence>
<dbReference type="GeneID" id="63733945"/>
<dbReference type="VEuPathDB" id="FungiDB:ASPVEDRAFT_888491"/>
<dbReference type="InterPro" id="IPR002110">
    <property type="entry name" value="Ankyrin_rpt"/>
</dbReference>
<dbReference type="InterPro" id="IPR036047">
    <property type="entry name" value="F-box-like_dom_sf"/>
</dbReference>
<feature type="repeat" description="ANK" evidence="3">
    <location>
        <begin position="249"/>
        <end position="281"/>
    </location>
</feature>
<keyword evidence="2 3" id="KW-0040">ANK repeat</keyword>
<dbReference type="Pfam" id="PF00023">
    <property type="entry name" value="Ank"/>
    <property type="match status" value="1"/>
</dbReference>
<gene>
    <name evidence="4" type="ORF">ASPVEDRAFT_888491</name>
</gene>
<dbReference type="PROSITE" id="PS50297">
    <property type="entry name" value="ANK_REP_REGION"/>
    <property type="match status" value="2"/>
</dbReference>
<evidence type="ECO:0000256" key="1">
    <source>
        <dbReference type="ARBA" id="ARBA00022737"/>
    </source>
</evidence>
<evidence type="ECO:0000313" key="5">
    <source>
        <dbReference type="Proteomes" id="UP000184073"/>
    </source>
</evidence>
<dbReference type="Proteomes" id="UP000184073">
    <property type="component" value="Unassembled WGS sequence"/>
</dbReference>
<dbReference type="OrthoDB" id="4506189at2759"/>
<feature type="repeat" description="ANK" evidence="3">
    <location>
        <begin position="216"/>
        <end position="248"/>
    </location>
</feature>
<dbReference type="SMART" id="SM00248">
    <property type="entry name" value="ANK"/>
    <property type="match status" value="6"/>
</dbReference>
<protein>
    <submittedName>
        <fullName evidence="4">Uncharacterized protein</fullName>
    </submittedName>
</protein>
<dbReference type="SUPFAM" id="SSF48403">
    <property type="entry name" value="Ankyrin repeat"/>
    <property type="match status" value="1"/>
</dbReference>
<dbReference type="STRING" id="1036611.A0A1L9PLY5"/>
<evidence type="ECO:0000256" key="3">
    <source>
        <dbReference type="PROSITE-ProRule" id="PRU00023"/>
    </source>
</evidence>
<accession>A0A1L9PLY5</accession>
<organism evidence="4 5">
    <name type="scientific">Aspergillus versicolor CBS 583.65</name>
    <dbReference type="NCBI Taxonomy" id="1036611"/>
    <lineage>
        <taxon>Eukaryota</taxon>
        <taxon>Fungi</taxon>
        <taxon>Dikarya</taxon>
        <taxon>Ascomycota</taxon>
        <taxon>Pezizomycotina</taxon>
        <taxon>Eurotiomycetes</taxon>
        <taxon>Eurotiomycetidae</taxon>
        <taxon>Eurotiales</taxon>
        <taxon>Aspergillaceae</taxon>
        <taxon>Aspergillus</taxon>
        <taxon>Aspergillus subgen. Nidulantes</taxon>
    </lineage>
</organism>
<dbReference type="Gene3D" id="1.20.1280.50">
    <property type="match status" value="1"/>
</dbReference>
<dbReference type="PANTHER" id="PTHR24171">
    <property type="entry name" value="ANKYRIN REPEAT DOMAIN-CONTAINING PROTEIN 39-RELATED"/>
    <property type="match status" value="1"/>
</dbReference>
<proteinExistence type="predicted"/>
<name>A0A1L9PLY5_ASPVE</name>
<feature type="repeat" description="ANK" evidence="3">
    <location>
        <begin position="282"/>
        <end position="319"/>
    </location>
</feature>